<evidence type="ECO:0000256" key="4">
    <source>
        <dbReference type="ARBA" id="ARBA00019403"/>
    </source>
</evidence>
<dbReference type="CDD" id="cd10030">
    <property type="entry name" value="UDG-F4_TTUDGA_SPO1dp_like"/>
    <property type="match status" value="1"/>
</dbReference>
<dbReference type="InterPro" id="IPR005273">
    <property type="entry name" value="Ura-DNA_glyco_family4"/>
</dbReference>
<evidence type="ECO:0000256" key="7">
    <source>
        <dbReference type="ARBA" id="ARBA00022763"/>
    </source>
</evidence>
<dbReference type="RefSeq" id="WP_251935822.1">
    <property type="nucleotide sequence ID" value="NZ_CP098747.1"/>
</dbReference>
<dbReference type="Pfam" id="PF03167">
    <property type="entry name" value="UDG"/>
    <property type="match status" value="1"/>
</dbReference>
<evidence type="ECO:0000256" key="12">
    <source>
        <dbReference type="SAM" id="MobiDB-lite"/>
    </source>
</evidence>
<dbReference type="SUPFAM" id="SSF52141">
    <property type="entry name" value="Uracil-DNA glycosylase-like"/>
    <property type="match status" value="1"/>
</dbReference>
<evidence type="ECO:0000256" key="11">
    <source>
        <dbReference type="ARBA" id="ARBA00023204"/>
    </source>
</evidence>
<name>A0ABY4WC23_9PROT</name>
<dbReference type="PANTHER" id="PTHR33693:SF1">
    <property type="entry name" value="TYPE-4 URACIL-DNA GLYCOSYLASE"/>
    <property type="match status" value="1"/>
</dbReference>
<gene>
    <name evidence="14" type="ORF">NBZ79_04320</name>
</gene>
<evidence type="ECO:0000313" key="15">
    <source>
        <dbReference type="Proteomes" id="UP001056291"/>
    </source>
</evidence>
<keyword evidence="9" id="KW-0408">Iron</keyword>
<evidence type="ECO:0000256" key="6">
    <source>
        <dbReference type="ARBA" id="ARBA00022723"/>
    </source>
</evidence>
<evidence type="ECO:0000256" key="3">
    <source>
        <dbReference type="ARBA" id="ARBA00012030"/>
    </source>
</evidence>
<keyword evidence="5" id="KW-0004">4Fe-4S</keyword>
<evidence type="ECO:0000256" key="1">
    <source>
        <dbReference type="ARBA" id="ARBA00001400"/>
    </source>
</evidence>
<dbReference type="PANTHER" id="PTHR33693">
    <property type="entry name" value="TYPE-5 URACIL-DNA GLYCOSYLASE"/>
    <property type="match status" value="1"/>
</dbReference>
<evidence type="ECO:0000313" key="14">
    <source>
        <dbReference type="EMBL" id="USG62201.1"/>
    </source>
</evidence>
<keyword evidence="6" id="KW-0479">Metal-binding</keyword>
<protein>
    <recommendedName>
        <fullName evidence="4">Type-4 uracil-DNA glycosylase</fullName>
        <ecNumber evidence="3">3.2.2.27</ecNumber>
    </recommendedName>
</protein>
<organism evidence="14 15">
    <name type="scientific">Sneathiella marina</name>
    <dbReference type="NCBI Taxonomy" id="2950108"/>
    <lineage>
        <taxon>Bacteria</taxon>
        <taxon>Pseudomonadati</taxon>
        <taxon>Pseudomonadota</taxon>
        <taxon>Alphaproteobacteria</taxon>
        <taxon>Sneathiellales</taxon>
        <taxon>Sneathiellaceae</taxon>
        <taxon>Sneathiella</taxon>
    </lineage>
</organism>
<evidence type="ECO:0000256" key="5">
    <source>
        <dbReference type="ARBA" id="ARBA00022485"/>
    </source>
</evidence>
<dbReference type="EMBL" id="CP098747">
    <property type="protein sequence ID" value="USG62201.1"/>
    <property type="molecule type" value="Genomic_DNA"/>
</dbReference>
<reference evidence="14" key="1">
    <citation type="submission" date="2022-06" db="EMBL/GenBank/DDBJ databases">
        <title>Sneathiella actinostolidae sp. nov., isolated from a sea anemonein the Western Pacific Ocean.</title>
        <authorList>
            <person name="Wei M.J."/>
        </authorList>
    </citation>
    <scope>NUCLEOTIDE SEQUENCE</scope>
    <source>
        <strain evidence="14">PHK-P5</strain>
    </source>
</reference>
<dbReference type="InterPro" id="IPR051536">
    <property type="entry name" value="UDG_Type-4/5"/>
</dbReference>
<dbReference type="Gene3D" id="3.40.470.10">
    <property type="entry name" value="Uracil-DNA glycosylase-like domain"/>
    <property type="match status" value="1"/>
</dbReference>
<evidence type="ECO:0000256" key="9">
    <source>
        <dbReference type="ARBA" id="ARBA00023004"/>
    </source>
</evidence>
<dbReference type="Proteomes" id="UP001056291">
    <property type="component" value="Chromosome"/>
</dbReference>
<keyword evidence="8" id="KW-0378">Hydrolase</keyword>
<keyword evidence="11" id="KW-0234">DNA repair</keyword>
<evidence type="ECO:0000256" key="2">
    <source>
        <dbReference type="ARBA" id="ARBA00006521"/>
    </source>
</evidence>
<keyword evidence="7" id="KW-0227">DNA damage</keyword>
<feature type="domain" description="Uracil-DNA glycosylase-like" evidence="13">
    <location>
        <begin position="121"/>
        <end position="270"/>
    </location>
</feature>
<dbReference type="InterPro" id="IPR005122">
    <property type="entry name" value="Uracil-DNA_glycosylase-like"/>
</dbReference>
<dbReference type="SMART" id="SM00987">
    <property type="entry name" value="UreE_C"/>
    <property type="match status" value="1"/>
</dbReference>
<accession>A0ABY4WC23</accession>
<dbReference type="InterPro" id="IPR036895">
    <property type="entry name" value="Uracil-DNA_glycosylase-like_sf"/>
</dbReference>
<comment type="catalytic activity">
    <reaction evidence="1">
        <text>Hydrolyzes single-stranded DNA or mismatched double-stranded DNA and polynucleotides, releasing free uracil.</text>
        <dbReference type="EC" id="3.2.2.27"/>
    </reaction>
</comment>
<dbReference type="SMART" id="SM00986">
    <property type="entry name" value="UDG"/>
    <property type="match status" value="1"/>
</dbReference>
<evidence type="ECO:0000256" key="10">
    <source>
        <dbReference type="ARBA" id="ARBA00023014"/>
    </source>
</evidence>
<sequence length="280" mass="30912">MPAIFYRDHFLCNIHAMEQIPEINALIRFYLEAGVDETIGTEPVDRFKPVATAAAAPEKPLSRPQNKPQKASQAVPTVNLTDGIRSAVQSAAQCKTIDQLLDAINEFEGCSLKKMATNTVFASGNPNSRLMVIDRPPSVDEDRSGLPFSGSTGALLEKMLAAIGLEINEVYRTSILPWRPPGGRTPTDEELALCLPFIERHIALAKPQFILLCGEAAAYLHRRKSGINKLRGHWTDFQYTDGTSATLAIFHPAFLLDHPSSKKYAWVDLQSLKAAMERIK</sequence>
<keyword evidence="10" id="KW-0411">Iron-sulfur</keyword>
<evidence type="ECO:0000259" key="13">
    <source>
        <dbReference type="SMART" id="SM00986"/>
    </source>
</evidence>
<dbReference type="NCBIfam" id="TIGR00758">
    <property type="entry name" value="UDG_fam4"/>
    <property type="match status" value="1"/>
</dbReference>
<dbReference type="EC" id="3.2.2.27" evidence="3"/>
<feature type="region of interest" description="Disordered" evidence="12">
    <location>
        <begin position="55"/>
        <end position="76"/>
    </location>
</feature>
<comment type="similarity">
    <text evidence="2">Belongs to the uracil-DNA glycosylase (UDG) superfamily. Type 4 (UDGa) family.</text>
</comment>
<keyword evidence="15" id="KW-1185">Reference proteome</keyword>
<evidence type="ECO:0000256" key="8">
    <source>
        <dbReference type="ARBA" id="ARBA00022801"/>
    </source>
</evidence>
<feature type="compositionally biased region" description="Polar residues" evidence="12">
    <location>
        <begin position="63"/>
        <end position="76"/>
    </location>
</feature>
<proteinExistence type="inferred from homology"/>